<dbReference type="GO" id="GO:0016747">
    <property type="term" value="F:acyltransferase activity, transferring groups other than amino-acyl groups"/>
    <property type="evidence" value="ECO:0007669"/>
    <property type="project" value="InterPro"/>
</dbReference>
<keyword evidence="6" id="KW-1185">Reference proteome</keyword>
<accession>A0A202B7X8</accession>
<name>A0A202B7X8_CHRVL</name>
<dbReference type="Proteomes" id="UP000196342">
    <property type="component" value="Unassembled WGS sequence"/>
</dbReference>
<feature type="compositionally biased region" description="Polar residues" evidence="3">
    <location>
        <begin position="13"/>
        <end position="22"/>
    </location>
</feature>
<keyword evidence="1" id="KW-0808">Transferase</keyword>
<dbReference type="PANTHER" id="PTHR43877">
    <property type="entry name" value="AMINOALKYLPHOSPHONATE N-ACETYLTRANSFERASE-RELATED-RELATED"/>
    <property type="match status" value="1"/>
</dbReference>
<evidence type="ECO:0000256" key="1">
    <source>
        <dbReference type="ARBA" id="ARBA00022679"/>
    </source>
</evidence>
<dbReference type="InterPro" id="IPR000182">
    <property type="entry name" value="GNAT_dom"/>
</dbReference>
<sequence>MPNLSVDFLPSSPCDSPPTQLASETAPDIAIRHAEESDQGHIAGFDEMGGNRQQEIASGCCLVAEQHDQVVAYASYQPAGLLGQPLLTYLCVAPAMRGQGIAKQLVEAIQGQARGRMLLSSTEDWCLASQKIFTDLGWRKIGELAGVNKDGSTEYFYAVDLNH</sequence>
<dbReference type="PROSITE" id="PS51186">
    <property type="entry name" value="GNAT"/>
    <property type="match status" value="1"/>
</dbReference>
<feature type="region of interest" description="Disordered" evidence="3">
    <location>
        <begin position="1"/>
        <end position="22"/>
    </location>
</feature>
<evidence type="ECO:0000313" key="6">
    <source>
        <dbReference type="Proteomes" id="UP000196342"/>
    </source>
</evidence>
<dbReference type="EMBL" id="NHOO01000010">
    <property type="protein sequence ID" value="OVE47676.1"/>
    <property type="molecule type" value="Genomic_DNA"/>
</dbReference>
<reference evidence="5 6" key="1">
    <citation type="submission" date="2017-05" db="EMBL/GenBank/DDBJ databases">
        <title>Chromobacterium violaceum GHPS1 isolated from Hydrocarbon polluted soil in French Guiana display an awesome secondary metabolite arsenal and a battery of drug and heavy-metal-resistance and detoxification of xenobiotics proteins.</title>
        <authorList>
            <person name="Belbahri L."/>
        </authorList>
    </citation>
    <scope>NUCLEOTIDE SEQUENCE [LARGE SCALE GENOMIC DNA]</scope>
    <source>
        <strain evidence="5 6">GHPS1</strain>
    </source>
</reference>
<dbReference type="Gene3D" id="3.40.630.30">
    <property type="match status" value="1"/>
</dbReference>
<dbReference type="Pfam" id="PF13508">
    <property type="entry name" value="Acetyltransf_7"/>
    <property type="match status" value="1"/>
</dbReference>
<feature type="domain" description="N-acetyltransferase" evidence="4">
    <location>
        <begin position="6"/>
        <end position="162"/>
    </location>
</feature>
<dbReference type="SUPFAM" id="SSF55729">
    <property type="entry name" value="Acyl-CoA N-acyltransferases (Nat)"/>
    <property type="match status" value="1"/>
</dbReference>
<evidence type="ECO:0000256" key="2">
    <source>
        <dbReference type="ARBA" id="ARBA00023315"/>
    </source>
</evidence>
<gene>
    <name evidence="5" type="ORF">CBW21_13530</name>
</gene>
<dbReference type="CDD" id="cd04301">
    <property type="entry name" value="NAT_SF"/>
    <property type="match status" value="1"/>
</dbReference>
<evidence type="ECO:0000256" key="3">
    <source>
        <dbReference type="SAM" id="MobiDB-lite"/>
    </source>
</evidence>
<dbReference type="InterPro" id="IPR050832">
    <property type="entry name" value="Bact_Acetyltransf"/>
</dbReference>
<evidence type="ECO:0000259" key="4">
    <source>
        <dbReference type="PROSITE" id="PS51186"/>
    </source>
</evidence>
<comment type="caution">
    <text evidence="5">The sequence shown here is derived from an EMBL/GenBank/DDBJ whole genome shotgun (WGS) entry which is preliminary data.</text>
</comment>
<dbReference type="InterPro" id="IPR016181">
    <property type="entry name" value="Acyl_CoA_acyltransferase"/>
</dbReference>
<keyword evidence="2" id="KW-0012">Acyltransferase</keyword>
<protein>
    <recommendedName>
        <fullName evidence="4">N-acetyltransferase domain-containing protein</fullName>
    </recommendedName>
</protein>
<dbReference type="PANTHER" id="PTHR43877:SF2">
    <property type="entry name" value="AMINOALKYLPHOSPHONATE N-ACETYLTRANSFERASE-RELATED"/>
    <property type="match status" value="1"/>
</dbReference>
<organism evidence="5 6">
    <name type="scientific">Chromobacterium violaceum</name>
    <dbReference type="NCBI Taxonomy" id="536"/>
    <lineage>
        <taxon>Bacteria</taxon>
        <taxon>Pseudomonadati</taxon>
        <taxon>Pseudomonadota</taxon>
        <taxon>Betaproteobacteria</taxon>
        <taxon>Neisseriales</taxon>
        <taxon>Chromobacteriaceae</taxon>
        <taxon>Chromobacterium</taxon>
    </lineage>
</organism>
<proteinExistence type="predicted"/>
<evidence type="ECO:0000313" key="5">
    <source>
        <dbReference type="EMBL" id="OVE47676.1"/>
    </source>
</evidence>
<dbReference type="AlphaFoldDB" id="A0A202B7X8"/>